<comment type="similarity">
    <text evidence="2">Belongs to the FIP1 family.</text>
</comment>
<protein>
    <submittedName>
        <fullName evidence="9">FIP1[III]-like protein</fullName>
    </submittedName>
</protein>
<feature type="compositionally biased region" description="Basic and acidic residues" evidence="6">
    <location>
        <begin position="378"/>
        <end position="390"/>
    </location>
</feature>
<dbReference type="RefSeq" id="XP_010464246.1">
    <property type="nucleotide sequence ID" value="XM_010465944.1"/>
</dbReference>
<proteinExistence type="inferred from homology"/>
<reference evidence="9" key="2">
    <citation type="submission" date="2025-08" db="UniProtKB">
        <authorList>
            <consortium name="RefSeq"/>
        </authorList>
    </citation>
    <scope>IDENTIFICATION</scope>
    <source>
        <tissue evidence="9">Leaf</tissue>
    </source>
</reference>
<evidence type="ECO:0000256" key="6">
    <source>
        <dbReference type="SAM" id="MobiDB-lite"/>
    </source>
</evidence>
<evidence type="ECO:0000256" key="4">
    <source>
        <dbReference type="ARBA" id="ARBA00023242"/>
    </source>
</evidence>
<feature type="region of interest" description="Disordered" evidence="6">
    <location>
        <begin position="992"/>
        <end position="1024"/>
    </location>
</feature>
<keyword evidence="3" id="KW-0507">mRNA processing</keyword>
<comment type="subcellular location">
    <subcellularLocation>
        <location evidence="1">Nucleus</location>
    </subcellularLocation>
</comment>
<keyword evidence="8" id="KW-1185">Reference proteome</keyword>
<evidence type="ECO:0000256" key="2">
    <source>
        <dbReference type="ARBA" id="ARBA00007459"/>
    </source>
</evidence>
<feature type="compositionally biased region" description="Basic and acidic residues" evidence="6">
    <location>
        <begin position="47"/>
        <end position="65"/>
    </location>
</feature>
<dbReference type="InterPro" id="IPR007854">
    <property type="entry name" value="Fip1_dom"/>
</dbReference>
<evidence type="ECO:0000256" key="3">
    <source>
        <dbReference type="ARBA" id="ARBA00022664"/>
    </source>
</evidence>
<keyword evidence="4" id="KW-0539">Nucleus</keyword>
<dbReference type="Proteomes" id="UP000694864">
    <property type="component" value="Chromosome 15"/>
</dbReference>
<feature type="region of interest" description="Disordered" evidence="6">
    <location>
        <begin position="223"/>
        <end position="433"/>
    </location>
</feature>
<feature type="compositionally biased region" description="Basic and acidic residues" evidence="6">
    <location>
        <begin position="345"/>
        <end position="357"/>
    </location>
</feature>
<feature type="domain" description="Pre-mRNA polyadenylation factor Fip1" evidence="7">
    <location>
        <begin position="171"/>
        <end position="208"/>
    </location>
</feature>
<feature type="compositionally biased region" description="Basic and acidic residues" evidence="6">
    <location>
        <begin position="399"/>
        <end position="415"/>
    </location>
</feature>
<dbReference type="GeneID" id="104744836"/>
<reference evidence="8" key="1">
    <citation type="journal article" date="2014" name="Nat. Commun.">
        <title>The emerging biofuel crop Camelina sativa retains a highly undifferentiated hexaploid genome structure.</title>
        <authorList>
            <person name="Kagale S."/>
            <person name="Koh C."/>
            <person name="Nixon J."/>
            <person name="Bollina V."/>
            <person name="Clarke W.E."/>
            <person name="Tuteja R."/>
            <person name="Spillane C."/>
            <person name="Robinson S.J."/>
            <person name="Links M.G."/>
            <person name="Clarke C."/>
            <person name="Higgins E.E."/>
            <person name="Huebert T."/>
            <person name="Sharpe A.G."/>
            <person name="Parkin I.A."/>
        </authorList>
    </citation>
    <scope>NUCLEOTIDE SEQUENCE [LARGE SCALE GENOMIC DNA]</scope>
    <source>
        <strain evidence="8">cv. DH55</strain>
    </source>
</reference>
<dbReference type="PANTHER" id="PTHR36884:SF4">
    <property type="entry name" value="FIP1[III]-LIKE PROTEIN"/>
    <property type="match status" value="1"/>
</dbReference>
<feature type="compositionally biased region" description="Polar residues" evidence="6">
    <location>
        <begin position="906"/>
        <end position="923"/>
    </location>
</feature>
<feature type="compositionally biased region" description="Basic and acidic residues" evidence="6">
    <location>
        <begin position="423"/>
        <end position="433"/>
    </location>
</feature>
<name>A0ABM0W169_CAMSA</name>
<feature type="compositionally biased region" description="Polar residues" evidence="6">
    <location>
        <begin position="994"/>
        <end position="1013"/>
    </location>
</feature>
<keyword evidence="5" id="KW-0175">Coiled coil</keyword>
<organism evidence="8 9">
    <name type="scientific">Camelina sativa</name>
    <name type="common">False flax</name>
    <name type="synonym">Myagrum sativum</name>
    <dbReference type="NCBI Taxonomy" id="90675"/>
    <lineage>
        <taxon>Eukaryota</taxon>
        <taxon>Viridiplantae</taxon>
        <taxon>Streptophyta</taxon>
        <taxon>Embryophyta</taxon>
        <taxon>Tracheophyta</taxon>
        <taxon>Spermatophyta</taxon>
        <taxon>Magnoliopsida</taxon>
        <taxon>eudicotyledons</taxon>
        <taxon>Gunneridae</taxon>
        <taxon>Pentapetalae</taxon>
        <taxon>rosids</taxon>
        <taxon>malvids</taxon>
        <taxon>Brassicales</taxon>
        <taxon>Brassicaceae</taxon>
        <taxon>Camelineae</taxon>
        <taxon>Camelina</taxon>
    </lineage>
</organism>
<feature type="region of interest" description="Disordered" evidence="6">
    <location>
        <begin position="20"/>
        <end position="65"/>
    </location>
</feature>
<evidence type="ECO:0000256" key="1">
    <source>
        <dbReference type="ARBA" id="ARBA00004123"/>
    </source>
</evidence>
<dbReference type="PANTHER" id="PTHR36884">
    <property type="entry name" value="FIP1[III]-LIKE PROTEIN"/>
    <property type="match status" value="1"/>
</dbReference>
<evidence type="ECO:0000313" key="8">
    <source>
        <dbReference type="Proteomes" id="UP000694864"/>
    </source>
</evidence>
<feature type="compositionally biased region" description="Polar residues" evidence="6">
    <location>
        <begin position="359"/>
        <end position="369"/>
    </location>
</feature>
<feature type="compositionally biased region" description="Basic residues" evidence="6">
    <location>
        <begin position="1014"/>
        <end position="1024"/>
    </location>
</feature>
<gene>
    <name evidence="9" type="primary">LOC104744836</name>
</gene>
<evidence type="ECO:0000313" key="9">
    <source>
        <dbReference type="RefSeq" id="XP_010464246.1"/>
    </source>
</evidence>
<dbReference type="Pfam" id="PF05182">
    <property type="entry name" value="Fip1"/>
    <property type="match status" value="1"/>
</dbReference>
<evidence type="ECO:0000259" key="7">
    <source>
        <dbReference type="Pfam" id="PF05182"/>
    </source>
</evidence>
<evidence type="ECO:0000256" key="5">
    <source>
        <dbReference type="SAM" id="Coils"/>
    </source>
</evidence>
<feature type="coiled-coil region" evidence="5">
    <location>
        <begin position="957"/>
        <end position="984"/>
    </location>
</feature>
<feature type="region of interest" description="Disordered" evidence="6">
    <location>
        <begin position="869"/>
        <end position="926"/>
    </location>
</feature>
<feature type="compositionally biased region" description="Polar residues" evidence="6">
    <location>
        <begin position="296"/>
        <end position="310"/>
    </location>
</feature>
<accession>A0ABM0W169</accession>
<sequence>MDSTDDDFGELYVDDKVHLGKKGSDTFSGGDAGFVKSSEESECATDSGKDNGLEGSLKPDSEGEIKKLGVVADDSSPCDDDDEACAVNLSEANEEESEYSDSDSDDDLKIVLQDDDDSKADACAGAVEASKACSFQRPWTGYASACTDPSLGMSQYGYSSFSNNWSRTPFDVNLDLLETKPWRNHGMDISDFFNFGLNEQSWKDYCKPLGRAIEVGGGTFERIPSADLRRPRDSDPDVVIQIPVTNDVEETPEKSRSLNITSNEASRSEDSHSNSGKDLNSVDDSPKDEAFEGCQDENTGSFNGEQSPPTENCCRKEVTTPSDKEMVEDEKEESFCSSDEADSSSVERESSLGDRIRLSPTSSCSVGNNDESDDYETESLKDSATDDQREVSTPPRQARLAEHEALSIERKERNGTMHSRRERSHEDSSEKHCGRAGYAVHGRIKHRTVKDASPTPDPSCGRNVRSRHESFYRDSNKNWQNGPRITLERDETEGKGFHYSKREKRHDRLYPSVDHARQREQRFGWRSNNKESSLGRGFDHSNSYNCEAHLKEYTSHSPLDLNQRNSRSSYKEEDDRYGWHHWERKYGHERSPVRAYENNKQRNGYDWLREPYYEDCFPITDMDYRYRSEYSSAYAIHNLEQDRENDLHCRRRADYDYNLHRHRYEDGCHRAESRISFDREMRYFAEVERREFQGYKRHEELSEIEKRHYYTHDWHLDRFVSEEDGYKCRTRDAWPSPSLSLRDSWYTNEAKGNFRRDDTRDFRTVEAYDSQNDQFHKAAPRDGWTQSRGRRDNVSVKDRLKYADDWVGPDRGRYNLADDTRCSVIEVTHCEHPSYTDEILLRDVRIPTHNRMAIKQRSGYDKSHIHEIDERHHRSKRLRGGDGHAFIKRQDPVDLAGRQGKRSNQSKRGFSNGQDTIKQQDGQKSGKLICRSEEKAVRVGDTNDKEEGEIIEGETNVKVVEIDNERIQESLKKMEKRRERFKDTKMAKTLEATFESQTEPRAKTNVVTTNQQRPARKRRWCAAS</sequence>
<dbReference type="InterPro" id="IPR044976">
    <property type="entry name" value="FIPS5/FIPS3-like"/>
</dbReference>
<feature type="compositionally biased region" description="Basic and acidic residues" evidence="6">
    <location>
        <begin position="313"/>
        <end position="325"/>
    </location>
</feature>